<reference evidence="1" key="1">
    <citation type="submission" date="2021-08" db="EMBL/GenBank/DDBJ databases">
        <title>The first chromosome-level gecko genome reveals the dynamic sex chromosomes of Neotropical dwarf geckos (Sphaerodactylidae: Sphaerodactylus).</title>
        <authorList>
            <person name="Pinto B.J."/>
            <person name="Keating S.E."/>
            <person name="Gamble T."/>
        </authorList>
    </citation>
    <scope>NUCLEOTIDE SEQUENCE</scope>
    <source>
        <strain evidence="1">TG3544</strain>
    </source>
</reference>
<evidence type="ECO:0000313" key="2">
    <source>
        <dbReference type="Proteomes" id="UP000827872"/>
    </source>
</evidence>
<proteinExistence type="predicted"/>
<dbReference type="EMBL" id="CM037617">
    <property type="protein sequence ID" value="KAH8005751.1"/>
    <property type="molecule type" value="Genomic_DNA"/>
</dbReference>
<dbReference type="Proteomes" id="UP000827872">
    <property type="component" value="Linkage Group LG04"/>
</dbReference>
<evidence type="ECO:0000313" key="1">
    <source>
        <dbReference type="EMBL" id="KAH8005751.1"/>
    </source>
</evidence>
<accession>A0ACB8FK73</accession>
<comment type="caution">
    <text evidence="1">The sequence shown here is derived from an EMBL/GenBank/DDBJ whole genome shotgun (WGS) entry which is preliminary data.</text>
</comment>
<keyword evidence="2" id="KW-1185">Reference proteome</keyword>
<organism evidence="1 2">
    <name type="scientific">Sphaerodactylus townsendi</name>
    <dbReference type="NCBI Taxonomy" id="933632"/>
    <lineage>
        <taxon>Eukaryota</taxon>
        <taxon>Metazoa</taxon>
        <taxon>Chordata</taxon>
        <taxon>Craniata</taxon>
        <taxon>Vertebrata</taxon>
        <taxon>Euteleostomi</taxon>
        <taxon>Lepidosauria</taxon>
        <taxon>Squamata</taxon>
        <taxon>Bifurcata</taxon>
        <taxon>Gekkota</taxon>
        <taxon>Sphaerodactylidae</taxon>
        <taxon>Sphaerodactylus</taxon>
    </lineage>
</organism>
<protein>
    <submittedName>
        <fullName evidence="1">Uncharacterized protein</fullName>
    </submittedName>
</protein>
<sequence length="101" mass="11058">MGVQKGKRCGPSHAIVPLLAKGVSTCGWEKPLTLIPTHRRGIVGATPNVAPRDPMIPSFALQISHTQDIPPTRTHYFPGRPTQNRDSHRVTANGLFQPFRA</sequence>
<name>A0ACB8FK73_9SAUR</name>
<gene>
    <name evidence="1" type="ORF">K3G42_031071</name>
</gene>